<feature type="transmembrane region" description="Helical" evidence="5">
    <location>
        <begin position="425"/>
        <end position="444"/>
    </location>
</feature>
<gene>
    <name evidence="7" type="ORF">KME15_01505</name>
</gene>
<evidence type="ECO:0000256" key="4">
    <source>
        <dbReference type="ARBA" id="ARBA00023136"/>
    </source>
</evidence>
<comment type="subcellular location">
    <subcellularLocation>
        <location evidence="1">Membrane</location>
        <topology evidence="1">Multi-pass membrane protein</topology>
    </subcellularLocation>
</comment>
<evidence type="ECO:0000259" key="6">
    <source>
        <dbReference type="Pfam" id="PF04932"/>
    </source>
</evidence>
<dbReference type="PANTHER" id="PTHR37422">
    <property type="entry name" value="TEICHURONIC ACID BIOSYNTHESIS PROTEIN TUAE"/>
    <property type="match status" value="1"/>
</dbReference>
<evidence type="ECO:0000256" key="2">
    <source>
        <dbReference type="ARBA" id="ARBA00022692"/>
    </source>
</evidence>
<feature type="transmembrane region" description="Helical" evidence="5">
    <location>
        <begin position="268"/>
        <end position="286"/>
    </location>
</feature>
<comment type="caution">
    <text evidence="7">The sequence shown here is derived from an EMBL/GenBank/DDBJ whole genome shotgun (WGS) entry which is preliminary data.</text>
</comment>
<feature type="transmembrane region" description="Helical" evidence="5">
    <location>
        <begin position="393"/>
        <end position="413"/>
    </location>
</feature>
<dbReference type="Proteomes" id="UP000757435">
    <property type="component" value="Unassembled WGS sequence"/>
</dbReference>
<dbReference type="AlphaFoldDB" id="A0A951ULX9"/>
<sequence length="480" mass="53645">MSSVWQHLTLINLPLPQWNQSSYLHRWVGLLKDWRKDSWFMQWADEWGALLVALVFGLSPFVSNGLTGVVLIACAGFWLLLTLSDDMGDIGDAGADDATSTGVRNSIAGYTTPIHLLVLLYWGIATVSTALSPVRAAAFEGWTKLTLYMMLFALMARVLRSPRIRSVVILVYLLVALLVSVVGLRQWFFGATALATWVDQGSTMVGTTRVYSFLGNPNLLAGYLLPAVVFSAAAFFAWKRWLPKALALSMWMINASCLILTYSRGGWIGLVVSSFVLLMLLIYWFSRYLPRFWRLWSLPIALGVSAAVVIFAVGAVDPLRDRVMSIFAGRDDSSNNFRLNVWMAVIEMIRDRPILGIGPGNDAFNKVYPRYQQAGYTALSAYSIPLEISVETGLVGLTCFLWILLVTFNQGWVQIRKLRQVANREAFWLIAAVASMMGMLSHGLVDTVWYRPQVNTLWWLMLAVVASYYSPSSETEAIED</sequence>
<dbReference type="PANTHER" id="PTHR37422:SF22">
    <property type="entry name" value="SLR1515 PROTEIN"/>
    <property type="match status" value="1"/>
</dbReference>
<dbReference type="EMBL" id="JAHHHD010000001">
    <property type="protein sequence ID" value="MBW4657323.1"/>
    <property type="molecule type" value="Genomic_DNA"/>
</dbReference>
<dbReference type="GO" id="GO:0016020">
    <property type="term" value="C:membrane"/>
    <property type="evidence" value="ECO:0007669"/>
    <property type="project" value="UniProtKB-SubCell"/>
</dbReference>
<dbReference type="InterPro" id="IPR051533">
    <property type="entry name" value="WaaL-like"/>
</dbReference>
<evidence type="ECO:0000256" key="3">
    <source>
        <dbReference type="ARBA" id="ARBA00022989"/>
    </source>
</evidence>
<dbReference type="InterPro" id="IPR007016">
    <property type="entry name" value="O-antigen_ligase-rel_domated"/>
</dbReference>
<dbReference type="NCBIfam" id="TIGR00947">
    <property type="entry name" value="2A73"/>
    <property type="match status" value="1"/>
</dbReference>
<reference evidence="7" key="2">
    <citation type="journal article" date="2022" name="Microbiol. Resour. Announc.">
        <title>Metagenome Sequencing to Explore Phylogenomics of Terrestrial Cyanobacteria.</title>
        <authorList>
            <person name="Ward R.D."/>
            <person name="Stajich J.E."/>
            <person name="Johansen J.R."/>
            <person name="Huntemann M."/>
            <person name="Clum A."/>
            <person name="Foster B."/>
            <person name="Foster B."/>
            <person name="Roux S."/>
            <person name="Palaniappan K."/>
            <person name="Varghese N."/>
            <person name="Mukherjee S."/>
            <person name="Reddy T.B.K."/>
            <person name="Daum C."/>
            <person name="Copeland A."/>
            <person name="Chen I.A."/>
            <person name="Ivanova N.N."/>
            <person name="Kyrpides N.C."/>
            <person name="Shapiro N."/>
            <person name="Eloe-Fadrosh E.A."/>
            <person name="Pietrasiak N."/>
        </authorList>
    </citation>
    <scope>NUCLEOTIDE SEQUENCE</scope>
    <source>
        <strain evidence="7">UHER 2000/2452</strain>
    </source>
</reference>
<evidence type="ECO:0000313" key="8">
    <source>
        <dbReference type="Proteomes" id="UP000757435"/>
    </source>
</evidence>
<feature type="transmembrane region" description="Helical" evidence="5">
    <location>
        <begin position="298"/>
        <end position="316"/>
    </location>
</feature>
<organism evidence="7 8">
    <name type="scientific">Drouetiella hepatica Uher 2000/2452</name>
    <dbReference type="NCBI Taxonomy" id="904376"/>
    <lineage>
        <taxon>Bacteria</taxon>
        <taxon>Bacillati</taxon>
        <taxon>Cyanobacteriota</taxon>
        <taxon>Cyanophyceae</taxon>
        <taxon>Oculatellales</taxon>
        <taxon>Oculatellaceae</taxon>
        <taxon>Drouetiella</taxon>
    </lineage>
</organism>
<feature type="transmembrane region" description="Helical" evidence="5">
    <location>
        <begin position="245"/>
        <end position="262"/>
    </location>
</feature>
<feature type="transmembrane region" description="Helical" evidence="5">
    <location>
        <begin position="141"/>
        <end position="159"/>
    </location>
</feature>
<dbReference type="Pfam" id="PF04932">
    <property type="entry name" value="Wzy_C"/>
    <property type="match status" value="1"/>
</dbReference>
<evidence type="ECO:0000313" key="7">
    <source>
        <dbReference type="EMBL" id="MBW4657323.1"/>
    </source>
</evidence>
<feature type="transmembrane region" description="Helical" evidence="5">
    <location>
        <begin position="220"/>
        <end position="238"/>
    </location>
</feature>
<feature type="transmembrane region" description="Helical" evidence="5">
    <location>
        <begin position="114"/>
        <end position="135"/>
    </location>
</feature>
<feature type="transmembrane region" description="Helical" evidence="5">
    <location>
        <begin position="47"/>
        <end position="80"/>
    </location>
</feature>
<protein>
    <submittedName>
        <fullName evidence="7">IctB family putative bicarbonate transporter</fullName>
    </submittedName>
</protein>
<feature type="domain" description="O-antigen ligase-related" evidence="6">
    <location>
        <begin position="254"/>
        <end position="401"/>
    </location>
</feature>
<evidence type="ECO:0000256" key="5">
    <source>
        <dbReference type="SAM" id="Phobius"/>
    </source>
</evidence>
<keyword evidence="3 5" id="KW-1133">Transmembrane helix</keyword>
<accession>A0A951ULX9</accession>
<keyword evidence="4 5" id="KW-0472">Membrane</keyword>
<name>A0A951ULX9_9CYAN</name>
<keyword evidence="2 5" id="KW-0812">Transmembrane</keyword>
<feature type="transmembrane region" description="Helical" evidence="5">
    <location>
        <begin position="166"/>
        <end position="188"/>
    </location>
</feature>
<dbReference type="InterPro" id="IPR006007">
    <property type="entry name" value="Inorganic_carbon_transpt"/>
</dbReference>
<proteinExistence type="predicted"/>
<evidence type="ECO:0000256" key="1">
    <source>
        <dbReference type="ARBA" id="ARBA00004141"/>
    </source>
</evidence>
<reference evidence="7" key="1">
    <citation type="submission" date="2021-05" db="EMBL/GenBank/DDBJ databases">
        <authorList>
            <person name="Pietrasiak N."/>
            <person name="Ward R."/>
            <person name="Stajich J.E."/>
            <person name="Kurbessoian T."/>
        </authorList>
    </citation>
    <scope>NUCLEOTIDE SEQUENCE</scope>
    <source>
        <strain evidence="7">UHER 2000/2452</strain>
    </source>
</reference>